<dbReference type="Pfam" id="PF00083">
    <property type="entry name" value="Sugar_tr"/>
    <property type="match status" value="2"/>
</dbReference>
<keyword evidence="4 8" id="KW-0812">Transmembrane</keyword>
<keyword evidence="3 7" id="KW-0813">Transport</keyword>
<feature type="transmembrane region" description="Helical" evidence="8">
    <location>
        <begin position="102"/>
        <end position="123"/>
    </location>
</feature>
<dbReference type="RefSeq" id="WP_380803498.1">
    <property type="nucleotide sequence ID" value="NZ_JBHUIV010000018.1"/>
</dbReference>
<keyword evidence="5 8" id="KW-1133">Transmembrane helix</keyword>
<feature type="transmembrane region" description="Helical" evidence="8">
    <location>
        <begin position="178"/>
        <end position="199"/>
    </location>
</feature>
<dbReference type="PROSITE" id="PS50850">
    <property type="entry name" value="MFS"/>
    <property type="match status" value="1"/>
</dbReference>
<dbReference type="InterPro" id="IPR020846">
    <property type="entry name" value="MFS_dom"/>
</dbReference>
<dbReference type="NCBIfam" id="TIGR00879">
    <property type="entry name" value="SP"/>
    <property type="match status" value="1"/>
</dbReference>
<dbReference type="PROSITE" id="PS00217">
    <property type="entry name" value="SUGAR_TRANSPORT_2"/>
    <property type="match status" value="1"/>
</dbReference>
<evidence type="ECO:0000256" key="7">
    <source>
        <dbReference type="RuleBase" id="RU003346"/>
    </source>
</evidence>
<name>A0ABW5BDE3_9BACT</name>
<dbReference type="InterPro" id="IPR003663">
    <property type="entry name" value="Sugar/inositol_transpt"/>
</dbReference>
<dbReference type="PANTHER" id="PTHR48020">
    <property type="entry name" value="PROTON MYO-INOSITOL COTRANSPORTER"/>
    <property type="match status" value="1"/>
</dbReference>
<dbReference type="InterPro" id="IPR050814">
    <property type="entry name" value="Myo-inositol_Transporter"/>
</dbReference>
<dbReference type="InterPro" id="IPR005828">
    <property type="entry name" value="MFS_sugar_transport-like"/>
</dbReference>
<dbReference type="EMBL" id="JBHUIV010000018">
    <property type="protein sequence ID" value="MFD2202505.1"/>
    <property type="molecule type" value="Genomic_DNA"/>
</dbReference>
<evidence type="ECO:0000313" key="11">
    <source>
        <dbReference type="Proteomes" id="UP001597414"/>
    </source>
</evidence>
<feature type="transmembrane region" description="Helical" evidence="8">
    <location>
        <begin position="12"/>
        <end position="35"/>
    </location>
</feature>
<dbReference type="InterPro" id="IPR036259">
    <property type="entry name" value="MFS_trans_sf"/>
</dbReference>
<feature type="transmembrane region" description="Helical" evidence="8">
    <location>
        <begin position="452"/>
        <end position="471"/>
    </location>
</feature>
<feature type="transmembrane region" description="Helical" evidence="8">
    <location>
        <begin position="47"/>
        <end position="65"/>
    </location>
</feature>
<keyword evidence="11" id="KW-1185">Reference proteome</keyword>
<organism evidence="10 11">
    <name type="scientific">Shivajiella indica</name>
    <dbReference type="NCBI Taxonomy" id="872115"/>
    <lineage>
        <taxon>Bacteria</taxon>
        <taxon>Pseudomonadati</taxon>
        <taxon>Bacteroidota</taxon>
        <taxon>Cytophagia</taxon>
        <taxon>Cytophagales</taxon>
        <taxon>Cyclobacteriaceae</taxon>
        <taxon>Shivajiella</taxon>
    </lineage>
</organism>
<evidence type="ECO:0000256" key="8">
    <source>
        <dbReference type="SAM" id="Phobius"/>
    </source>
</evidence>
<dbReference type="PANTHER" id="PTHR48020:SF12">
    <property type="entry name" value="PROTON MYO-INOSITOL COTRANSPORTER"/>
    <property type="match status" value="1"/>
</dbReference>
<evidence type="ECO:0000256" key="2">
    <source>
        <dbReference type="ARBA" id="ARBA00010992"/>
    </source>
</evidence>
<feature type="transmembrane region" description="Helical" evidence="8">
    <location>
        <begin position="327"/>
        <end position="347"/>
    </location>
</feature>
<reference evidence="11" key="1">
    <citation type="journal article" date="2019" name="Int. J. Syst. Evol. Microbiol.">
        <title>The Global Catalogue of Microorganisms (GCM) 10K type strain sequencing project: providing services to taxonomists for standard genome sequencing and annotation.</title>
        <authorList>
            <consortium name="The Broad Institute Genomics Platform"/>
            <consortium name="The Broad Institute Genome Sequencing Center for Infectious Disease"/>
            <person name="Wu L."/>
            <person name="Ma J."/>
        </authorList>
    </citation>
    <scope>NUCLEOTIDE SEQUENCE [LARGE SCALE GENOMIC DNA]</scope>
    <source>
        <strain evidence="11">KCTC 19812</strain>
    </source>
</reference>
<dbReference type="InterPro" id="IPR005829">
    <property type="entry name" value="Sugar_transporter_CS"/>
</dbReference>
<comment type="similarity">
    <text evidence="2 7">Belongs to the major facilitator superfamily. Sugar transporter (TC 2.A.1.1) family.</text>
</comment>
<feature type="transmembrane region" description="Helical" evidence="8">
    <location>
        <begin position="416"/>
        <end position="440"/>
    </location>
</feature>
<evidence type="ECO:0000256" key="5">
    <source>
        <dbReference type="ARBA" id="ARBA00022989"/>
    </source>
</evidence>
<evidence type="ECO:0000313" key="10">
    <source>
        <dbReference type="EMBL" id="MFD2202505.1"/>
    </source>
</evidence>
<evidence type="ECO:0000256" key="1">
    <source>
        <dbReference type="ARBA" id="ARBA00004141"/>
    </source>
</evidence>
<evidence type="ECO:0000259" key="9">
    <source>
        <dbReference type="PROSITE" id="PS50850"/>
    </source>
</evidence>
<gene>
    <name evidence="10" type="ORF">ACFSKV_13095</name>
</gene>
<accession>A0ABW5BDE3</accession>
<evidence type="ECO:0000256" key="4">
    <source>
        <dbReference type="ARBA" id="ARBA00022692"/>
    </source>
</evidence>
<comment type="subcellular location">
    <subcellularLocation>
        <location evidence="1">Membrane</location>
        <topology evidence="1">Multi-pass membrane protein</topology>
    </subcellularLocation>
</comment>
<feature type="transmembrane region" description="Helical" evidence="8">
    <location>
        <begin position="299"/>
        <end position="320"/>
    </location>
</feature>
<protein>
    <submittedName>
        <fullName evidence="10">Sugar porter family MFS transporter</fullName>
    </submittedName>
</protein>
<feature type="transmembrane region" description="Helical" evidence="8">
    <location>
        <begin position="77"/>
        <end position="96"/>
    </location>
</feature>
<evidence type="ECO:0000256" key="3">
    <source>
        <dbReference type="ARBA" id="ARBA00022448"/>
    </source>
</evidence>
<sequence>MTKNQSYTIRISLIVALGGFLMGFDASVISGVVKFIESEFNLTKLELGWSVASLTLTATLAMMVSGPLSDRYGRRKILQVAAILFAVSALGSAIAPNFLSLVIARMVGGFGVGAALILAPMYIAEIAPPAMRGRLVSFNQLNIVIGISIAFFTNYLILKLGALDSNWANTLGFDKWNWRWMLGIELFPAVLFYVGLFFVPKSPRWLVMKGQTDQALFIMKQFTDVEDAKKQINDAIKSIHEEQGKEKAKLTEFFKPAYRLVLVIGVIIAILQQITGINSVFFYAPMIFEQSGIGTDASFIQAILVGLTNLVFTVFAILFIDKLGRKPLLLGGLAGIALCMGLLAYGFGQATYQLSRASNLDLPSEISQSEIAPMMDVLYENDVRFKQAIRDNLGEKKAITYESELITSAIKMNPTLILVGILGFVASFAISIGPVMWVLFSELFPIKIKGAAISFVGFINSLISYLVQQFFPWQLDTLGSSNTFLIYGLFAAVGLFFVWFVVPETKNKSLEELEGILIKK</sequence>
<dbReference type="Gene3D" id="1.20.1250.20">
    <property type="entry name" value="MFS general substrate transporter like domains"/>
    <property type="match status" value="2"/>
</dbReference>
<dbReference type="SUPFAM" id="SSF103473">
    <property type="entry name" value="MFS general substrate transporter"/>
    <property type="match status" value="1"/>
</dbReference>
<evidence type="ECO:0000256" key="6">
    <source>
        <dbReference type="ARBA" id="ARBA00023136"/>
    </source>
</evidence>
<feature type="domain" description="Major facilitator superfamily (MFS) profile" evidence="9">
    <location>
        <begin position="11"/>
        <end position="506"/>
    </location>
</feature>
<feature type="transmembrane region" description="Helical" evidence="8">
    <location>
        <begin position="257"/>
        <end position="284"/>
    </location>
</feature>
<comment type="caution">
    <text evidence="10">The sequence shown here is derived from an EMBL/GenBank/DDBJ whole genome shotgun (WGS) entry which is preliminary data.</text>
</comment>
<keyword evidence="6 8" id="KW-0472">Membrane</keyword>
<dbReference type="PROSITE" id="PS00216">
    <property type="entry name" value="SUGAR_TRANSPORT_1"/>
    <property type="match status" value="2"/>
</dbReference>
<proteinExistence type="inferred from homology"/>
<dbReference type="Proteomes" id="UP001597414">
    <property type="component" value="Unassembled WGS sequence"/>
</dbReference>
<feature type="transmembrane region" description="Helical" evidence="8">
    <location>
        <begin position="135"/>
        <end position="158"/>
    </location>
</feature>
<feature type="transmembrane region" description="Helical" evidence="8">
    <location>
        <begin position="483"/>
        <end position="502"/>
    </location>
</feature>
<dbReference type="PRINTS" id="PR00171">
    <property type="entry name" value="SUGRTRNSPORT"/>
</dbReference>